<dbReference type="AlphaFoldDB" id="A0A150X1H6"/>
<dbReference type="InterPro" id="IPR029058">
    <property type="entry name" value="AB_hydrolase_fold"/>
</dbReference>
<dbReference type="PROSITE" id="PS51257">
    <property type="entry name" value="PROKAR_LIPOPROTEIN"/>
    <property type="match status" value="1"/>
</dbReference>
<organism evidence="2 3">
    <name type="scientific">Roseivirga spongicola</name>
    <dbReference type="NCBI Taxonomy" id="333140"/>
    <lineage>
        <taxon>Bacteria</taxon>
        <taxon>Pseudomonadati</taxon>
        <taxon>Bacteroidota</taxon>
        <taxon>Cytophagia</taxon>
        <taxon>Cytophagales</taxon>
        <taxon>Roseivirgaceae</taxon>
        <taxon>Roseivirga</taxon>
    </lineage>
</organism>
<evidence type="ECO:0000313" key="3">
    <source>
        <dbReference type="Proteomes" id="UP000075606"/>
    </source>
</evidence>
<dbReference type="InterPro" id="IPR050266">
    <property type="entry name" value="AB_hydrolase_sf"/>
</dbReference>
<proteinExistence type="predicted"/>
<dbReference type="PANTHER" id="PTHR43798:SF33">
    <property type="entry name" value="HYDROLASE, PUTATIVE (AFU_ORTHOLOGUE AFUA_2G14860)-RELATED"/>
    <property type="match status" value="1"/>
</dbReference>
<dbReference type="Pfam" id="PF00561">
    <property type="entry name" value="Abhydrolase_1"/>
    <property type="match status" value="1"/>
</dbReference>
<dbReference type="STRING" id="333140.AWW68_16770"/>
<dbReference type="OrthoDB" id="1224630at2"/>
<dbReference type="SUPFAM" id="SSF53474">
    <property type="entry name" value="alpha/beta-Hydrolases"/>
    <property type="match status" value="1"/>
</dbReference>
<dbReference type="Proteomes" id="UP000075606">
    <property type="component" value="Unassembled WGS sequence"/>
</dbReference>
<keyword evidence="3" id="KW-1185">Reference proteome</keyword>
<evidence type="ECO:0000313" key="2">
    <source>
        <dbReference type="EMBL" id="KYG72558.1"/>
    </source>
</evidence>
<protein>
    <recommendedName>
        <fullName evidence="1">AB hydrolase-1 domain-containing protein</fullName>
    </recommendedName>
</protein>
<dbReference type="PANTHER" id="PTHR43798">
    <property type="entry name" value="MONOACYLGLYCEROL LIPASE"/>
    <property type="match status" value="1"/>
</dbReference>
<comment type="caution">
    <text evidence="2">The sequence shown here is derived from an EMBL/GenBank/DDBJ whole genome shotgun (WGS) entry which is preliminary data.</text>
</comment>
<accession>A0A150X1H6</accession>
<dbReference type="EMBL" id="LRPC01000029">
    <property type="protein sequence ID" value="KYG72558.1"/>
    <property type="molecule type" value="Genomic_DNA"/>
</dbReference>
<feature type="domain" description="AB hydrolase-1" evidence="1">
    <location>
        <begin position="74"/>
        <end position="184"/>
    </location>
</feature>
<dbReference type="PRINTS" id="PR00111">
    <property type="entry name" value="ABHYDROLASE"/>
</dbReference>
<sequence>MKAKRKVKVGCLVIFIGFIVVSQIVSSCISFSKTEREVEAYFANKPVKPESTYYDVDGYQMHYKVLNRADSGSFIFIHGTPGAWDAFIDYFADSTLYNGAQIYAPDRPGFGKSSYGIPIRSLEEQGRLLKPMLEVAAAPRIVIGHSLGGPIAVRMAMDYPELVDGLVLLAPALDPKLEPEEDWFRVPMRWPVVGAIVPKIFRISNEELIFLEEELELMLPLWKNVKADVITIQGTEDNLVAPGNGPFADSASVNAPHELIMLEGQNHFLPWNESVLIKNKLLELLQRLKSVN</sequence>
<dbReference type="InterPro" id="IPR000073">
    <property type="entry name" value="AB_hydrolase_1"/>
</dbReference>
<dbReference type="Gene3D" id="3.40.50.1820">
    <property type="entry name" value="alpha/beta hydrolase"/>
    <property type="match status" value="1"/>
</dbReference>
<name>A0A150X1H6_9BACT</name>
<dbReference type="GO" id="GO:0016020">
    <property type="term" value="C:membrane"/>
    <property type="evidence" value="ECO:0007669"/>
    <property type="project" value="TreeGrafter"/>
</dbReference>
<gene>
    <name evidence="2" type="ORF">AWW68_16770</name>
</gene>
<dbReference type="RefSeq" id="WP_068224394.1">
    <property type="nucleotide sequence ID" value="NZ_CP139724.1"/>
</dbReference>
<reference evidence="2 3" key="1">
    <citation type="submission" date="2016-01" db="EMBL/GenBank/DDBJ databases">
        <title>Genome sequencing of Roseivirga spongicola UST030701-084.</title>
        <authorList>
            <person name="Selvaratnam C."/>
            <person name="Thevarajoo S."/>
            <person name="Goh K.M."/>
            <person name="Ee R."/>
            <person name="Chan K.-G."/>
            <person name="Chong C.S."/>
        </authorList>
    </citation>
    <scope>NUCLEOTIDE SEQUENCE [LARGE SCALE GENOMIC DNA]</scope>
    <source>
        <strain evidence="2 3">UST030701-084</strain>
    </source>
</reference>
<evidence type="ECO:0000259" key="1">
    <source>
        <dbReference type="Pfam" id="PF00561"/>
    </source>
</evidence>